<feature type="region of interest" description="Disordered" evidence="2">
    <location>
        <begin position="83"/>
        <end position="102"/>
    </location>
</feature>
<dbReference type="GO" id="GO:0000387">
    <property type="term" value="P:spliceosomal snRNP assembly"/>
    <property type="evidence" value="ECO:0007669"/>
    <property type="project" value="InterPro"/>
</dbReference>
<evidence type="ECO:0000313" key="3">
    <source>
        <dbReference type="EMBL" id="MQL94193.1"/>
    </source>
</evidence>
<evidence type="ECO:0000256" key="1">
    <source>
        <dbReference type="ARBA" id="ARBA00025758"/>
    </source>
</evidence>
<proteinExistence type="inferred from homology"/>
<evidence type="ECO:0008006" key="5">
    <source>
        <dbReference type="Google" id="ProtNLM"/>
    </source>
</evidence>
<comment type="similarity">
    <text evidence="1">Belongs to the gemin-2 family.</text>
</comment>
<dbReference type="EMBL" id="NMUH01001645">
    <property type="protein sequence ID" value="MQL94193.1"/>
    <property type="molecule type" value="Genomic_DNA"/>
</dbReference>
<dbReference type="InterPro" id="IPR035426">
    <property type="entry name" value="Gemin2/Brr1"/>
</dbReference>
<keyword evidence="4" id="KW-1185">Reference proteome</keyword>
<feature type="compositionally biased region" description="Polar residues" evidence="2">
    <location>
        <begin position="92"/>
        <end position="102"/>
    </location>
</feature>
<dbReference type="Gene3D" id="1.20.58.1070">
    <property type="match status" value="1"/>
</dbReference>
<organism evidence="3 4">
    <name type="scientific">Colocasia esculenta</name>
    <name type="common">Wild taro</name>
    <name type="synonym">Arum esculentum</name>
    <dbReference type="NCBI Taxonomy" id="4460"/>
    <lineage>
        <taxon>Eukaryota</taxon>
        <taxon>Viridiplantae</taxon>
        <taxon>Streptophyta</taxon>
        <taxon>Embryophyta</taxon>
        <taxon>Tracheophyta</taxon>
        <taxon>Spermatophyta</taxon>
        <taxon>Magnoliopsida</taxon>
        <taxon>Liliopsida</taxon>
        <taxon>Araceae</taxon>
        <taxon>Aroideae</taxon>
        <taxon>Colocasieae</taxon>
        <taxon>Colocasia</taxon>
    </lineage>
</organism>
<comment type="caution">
    <text evidence="3">The sequence shown here is derived from an EMBL/GenBank/DDBJ whole genome shotgun (WGS) entry which is preliminary data.</text>
</comment>
<dbReference type="Proteomes" id="UP000652761">
    <property type="component" value="Unassembled WGS sequence"/>
</dbReference>
<sequence length="470" mass="52783">MLAEIREDMTKGRGYDMAEDAQPVEDFGARSVSCLETASKNGGVAGMMFDTSIACTRQSARVMTTNGAAENCNAVDGVYSNESPEVIEPKGKSSTWKSNQSSESLDVTKNECALNLVVSDFQTEDGKTGERLARRYTRSVLEALRFVDVDKQREKWDAIYKGLDSIASREYDEVLTSSQKKVNWNYDQQQRQEKKKGASTTRRELSVENFEKVSSAPEISALLCSSSVEEDSWAVEEGQCTEDESDDEYDSIQRPAFYVEGEPDFESGPPQDGWEYLRRVRWEAAQMPKVKVSKLDRTKWSTEQTPYMPKIPEIAKCPENLLPLKQWADIFLADFAELRKAFSEFENSADRAIYKPSDRDLCEDSRGLKRNIPSVSAILDMNCVSRAATLRNRIKAFESASVLSRDHCLWLFALCAAVDTPLNAEMGSCLRCLLRKCSTLLGGKSEFDEEVAMLNMLIVISGKYFGQSEN</sequence>
<gene>
    <name evidence="3" type="ORF">Taro_026849</name>
</gene>
<dbReference type="PANTHER" id="PTHR12794:SF0">
    <property type="entry name" value="GEM-ASSOCIATED PROTEIN 2"/>
    <property type="match status" value="1"/>
</dbReference>
<dbReference type="GO" id="GO:0005634">
    <property type="term" value="C:nucleus"/>
    <property type="evidence" value="ECO:0007669"/>
    <property type="project" value="TreeGrafter"/>
</dbReference>
<dbReference type="Pfam" id="PF04938">
    <property type="entry name" value="SIP1"/>
    <property type="match status" value="1"/>
</dbReference>
<evidence type="ECO:0000256" key="2">
    <source>
        <dbReference type="SAM" id="MobiDB-lite"/>
    </source>
</evidence>
<dbReference type="OrthoDB" id="428895at2759"/>
<evidence type="ECO:0000313" key="4">
    <source>
        <dbReference type="Proteomes" id="UP000652761"/>
    </source>
</evidence>
<reference evidence="3" key="1">
    <citation type="submission" date="2017-07" db="EMBL/GenBank/DDBJ databases">
        <title>Taro Niue Genome Assembly and Annotation.</title>
        <authorList>
            <person name="Atibalentja N."/>
            <person name="Keating K."/>
            <person name="Fields C.J."/>
        </authorList>
    </citation>
    <scope>NUCLEOTIDE SEQUENCE</scope>
    <source>
        <strain evidence="3">Niue_2</strain>
        <tissue evidence="3">Leaf</tissue>
    </source>
</reference>
<dbReference type="GO" id="GO:0032797">
    <property type="term" value="C:SMN complex"/>
    <property type="evidence" value="ECO:0007669"/>
    <property type="project" value="TreeGrafter"/>
</dbReference>
<protein>
    <recommendedName>
        <fullName evidence="5">Gem-associated protein 2</fullName>
    </recommendedName>
</protein>
<dbReference type="AlphaFoldDB" id="A0A843VPU7"/>
<name>A0A843VPU7_COLES</name>
<accession>A0A843VPU7</accession>
<dbReference type="PANTHER" id="PTHR12794">
    <property type="entry name" value="GEMIN2"/>
    <property type="match status" value="1"/>
</dbReference>